<dbReference type="AlphaFoldDB" id="E6K0H9"/>
<accession>E6K0H9</accession>
<proteinExistence type="predicted"/>
<evidence type="ECO:0000313" key="1">
    <source>
        <dbReference type="EMBL" id="EFT83317.1"/>
    </source>
</evidence>
<gene>
    <name evidence="1" type="ORF">HMPREF0620_0322</name>
</gene>
<protein>
    <submittedName>
        <fullName evidence="1">Uncharacterized protein</fullName>
    </submittedName>
</protein>
<keyword evidence="2" id="KW-1185">Reference proteome</keyword>
<sequence length="55" mass="6145">MHTLITIVDSPCRGKEMKSPWPNSHTQENIGVATFDFRADKMALILVPAVIQAQH</sequence>
<dbReference type="Proteomes" id="UP000004946">
    <property type="component" value="Chromosome"/>
</dbReference>
<comment type="caution">
    <text evidence="1">The sequence shown here is derived from an EMBL/GenBank/DDBJ whole genome shotgun (WGS) entry which is preliminary data.</text>
</comment>
<dbReference type="KEGG" id="pdo:PSDT_1266"/>
<dbReference type="EMBL" id="AEON01000001">
    <property type="protein sequence ID" value="EFT83317.1"/>
    <property type="molecule type" value="Genomic_DNA"/>
</dbReference>
<name>E6K0H9_PARDN</name>
<organism evidence="1 2">
    <name type="scientific">Parascardovia denticolens DSM 10105 = JCM 12538</name>
    <dbReference type="NCBI Taxonomy" id="864564"/>
    <lineage>
        <taxon>Bacteria</taxon>
        <taxon>Bacillati</taxon>
        <taxon>Actinomycetota</taxon>
        <taxon>Actinomycetes</taxon>
        <taxon>Bifidobacteriales</taxon>
        <taxon>Bifidobacteriaceae</taxon>
        <taxon>Parascardovia</taxon>
    </lineage>
</organism>
<evidence type="ECO:0000313" key="2">
    <source>
        <dbReference type="Proteomes" id="UP000004946"/>
    </source>
</evidence>
<dbReference type="PATRIC" id="fig|864564.6.peg.1392"/>
<reference evidence="1 2" key="1">
    <citation type="submission" date="2010-12" db="EMBL/GenBank/DDBJ databases">
        <authorList>
            <person name="Muzny D."/>
            <person name="Qin X."/>
            <person name="Buhay C."/>
            <person name="Dugan-Rocha S."/>
            <person name="Ding Y."/>
            <person name="Chen G."/>
            <person name="Hawes A."/>
            <person name="Holder M."/>
            <person name="Jhangiani S."/>
            <person name="Johnson A."/>
            <person name="Khan Z."/>
            <person name="Li Z."/>
            <person name="Liu W."/>
            <person name="Liu X."/>
            <person name="Perez L."/>
            <person name="Shen H."/>
            <person name="Wang Q."/>
            <person name="Watt J."/>
            <person name="Xi L."/>
            <person name="Xin Y."/>
            <person name="Zhou J."/>
            <person name="Deng J."/>
            <person name="Jiang H."/>
            <person name="Liu Y."/>
            <person name="Qu J."/>
            <person name="Song X.-Z."/>
            <person name="Zhang L."/>
            <person name="Villasana D."/>
            <person name="Johnson A."/>
            <person name="Liu J."/>
            <person name="Liyanage D."/>
            <person name="Lorensuhewa L."/>
            <person name="Robinson T."/>
            <person name="Song A."/>
            <person name="Song B.-B."/>
            <person name="Dinh H."/>
            <person name="Thornton R."/>
            <person name="Coyle M."/>
            <person name="Francisco L."/>
            <person name="Jackson L."/>
            <person name="Javaid M."/>
            <person name="Korchina V."/>
            <person name="Kovar C."/>
            <person name="Mata R."/>
            <person name="Mathew T."/>
            <person name="Ngo R."/>
            <person name="Nguyen L."/>
            <person name="Nguyen N."/>
            <person name="Okwuonu G."/>
            <person name="Ongeri F."/>
            <person name="Pham C."/>
            <person name="Simmons D."/>
            <person name="Wilczek-Boney K."/>
            <person name="Hale W."/>
            <person name="Jakkamsetti A."/>
            <person name="Pham P."/>
            <person name="Ruth R."/>
            <person name="San Lucas F."/>
            <person name="Warren J."/>
            <person name="Zhang J."/>
            <person name="Zhao Z."/>
            <person name="Zhou C."/>
            <person name="Zhu D."/>
            <person name="Lee S."/>
            <person name="Bess C."/>
            <person name="Blankenburg K."/>
            <person name="Forbes L."/>
            <person name="Fu Q."/>
            <person name="Gubbala S."/>
            <person name="Hirani K."/>
            <person name="Jayaseelan J.C."/>
            <person name="Lara F."/>
            <person name="Munidasa M."/>
            <person name="Palculict T."/>
            <person name="Patil S."/>
            <person name="Pu L.-L."/>
            <person name="Saada N."/>
            <person name="Tang L."/>
            <person name="Weissenberger G."/>
            <person name="Zhu Y."/>
            <person name="Hemphill L."/>
            <person name="Shang Y."/>
            <person name="Youmans B."/>
            <person name="Ayvaz T."/>
            <person name="Ross M."/>
            <person name="Santibanez J."/>
            <person name="Aqrawi P."/>
            <person name="Gross S."/>
            <person name="Joshi V."/>
            <person name="Fowler G."/>
            <person name="Nazareth L."/>
            <person name="Reid J."/>
            <person name="Worley K."/>
            <person name="Petrosino J."/>
            <person name="Highlander S."/>
            <person name="Gibbs R."/>
        </authorList>
    </citation>
    <scope>NUCLEOTIDE SEQUENCE [LARGE SCALE GENOMIC DNA]</scope>
    <source>
        <strain evidence="1 2">DSM 10105</strain>
    </source>
</reference>
<dbReference type="HOGENOM" id="CLU_3028106_0_0_11"/>